<reference evidence="2" key="1">
    <citation type="journal article" date="2019" name="Int. J. Syst. Evol. Microbiol.">
        <title>The Global Catalogue of Microorganisms (GCM) 10K type strain sequencing project: providing services to taxonomists for standard genome sequencing and annotation.</title>
        <authorList>
            <consortium name="The Broad Institute Genomics Platform"/>
            <consortium name="The Broad Institute Genome Sequencing Center for Infectious Disease"/>
            <person name="Wu L."/>
            <person name="Ma J."/>
        </authorList>
    </citation>
    <scope>NUCLEOTIDE SEQUENCE [LARGE SCALE GENOMIC DNA]</scope>
    <source>
        <strain evidence="2">CGMCC 1.19032</strain>
    </source>
</reference>
<dbReference type="RefSeq" id="WP_204653500.1">
    <property type="nucleotide sequence ID" value="NZ_JAFBFD010000010.1"/>
</dbReference>
<dbReference type="InterPro" id="IPR029063">
    <property type="entry name" value="SAM-dependent_MTases_sf"/>
</dbReference>
<dbReference type="InterPro" id="IPR006901">
    <property type="entry name" value="TrmK"/>
</dbReference>
<dbReference type="PANTHER" id="PTHR38451:SF1">
    <property type="entry name" value="TRNA (ADENINE(22)-N(1))-METHYLTRANSFERASE"/>
    <property type="match status" value="1"/>
</dbReference>
<comment type="caution">
    <text evidence="1">The sequence shown here is derived from an EMBL/GenBank/DDBJ whole genome shotgun (WGS) entry which is preliminary data.</text>
</comment>
<keyword evidence="2" id="KW-1185">Reference proteome</keyword>
<dbReference type="SUPFAM" id="SSF53335">
    <property type="entry name" value="S-adenosyl-L-methionine-dependent methyltransferases"/>
    <property type="match status" value="1"/>
</dbReference>
<dbReference type="EMBL" id="JBHSGS010000016">
    <property type="protein sequence ID" value="MFC4718749.1"/>
    <property type="molecule type" value="Genomic_DNA"/>
</dbReference>
<dbReference type="Gene3D" id="1.10.287.1890">
    <property type="match status" value="1"/>
</dbReference>
<dbReference type="Pfam" id="PF04816">
    <property type="entry name" value="TrmK"/>
    <property type="match status" value="1"/>
</dbReference>
<protein>
    <submittedName>
        <fullName evidence="1">tRNA (Adenine(22)-N(1))-methyltransferase</fullName>
    </submittedName>
</protein>
<dbReference type="PANTHER" id="PTHR38451">
    <property type="entry name" value="TRNA (ADENINE(22)-N(1))-METHYLTRANSFERASE"/>
    <property type="match status" value="1"/>
</dbReference>
<dbReference type="PIRSF" id="PIRSF018637">
    <property type="entry name" value="TrmK"/>
    <property type="match status" value="1"/>
</dbReference>
<name>A0ABV9MUN8_9ENTE</name>
<gene>
    <name evidence="1" type="ORF">ACFO5I_03190</name>
</gene>
<dbReference type="Gene3D" id="3.40.50.150">
    <property type="entry name" value="Vaccinia Virus protein VP39"/>
    <property type="match status" value="1"/>
</dbReference>
<dbReference type="Proteomes" id="UP001595969">
    <property type="component" value="Unassembled WGS sequence"/>
</dbReference>
<sequence>MNEQVLSKRLQRVGANVPKDAHLADIGSDHAYLPTYLMLKGKIKFAVAGEVVQGPYESALKQVAKNQLSNKIIVRLANGLAAIQPEDQISAITIAGMGGSLIRQILTEGLANGQLRKEEKLILQPNVGEMTLRQWLVLEGYEISHEEILEENQKIYEIIVAKPNQPKVYTEQELFFGPCLLKERNEIFLKKWGRELKNKKRVLDQLLKAQKTPNEKINEVKKQLQWIEEVLT</sequence>
<evidence type="ECO:0000313" key="2">
    <source>
        <dbReference type="Proteomes" id="UP001595969"/>
    </source>
</evidence>
<organism evidence="1 2">
    <name type="scientific">Enterococcus lemanii</name>
    <dbReference type="NCBI Taxonomy" id="1159752"/>
    <lineage>
        <taxon>Bacteria</taxon>
        <taxon>Bacillati</taxon>
        <taxon>Bacillota</taxon>
        <taxon>Bacilli</taxon>
        <taxon>Lactobacillales</taxon>
        <taxon>Enterococcaceae</taxon>
        <taxon>Enterococcus</taxon>
    </lineage>
</organism>
<proteinExistence type="predicted"/>
<accession>A0ABV9MUN8</accession>
<evidence type="ECO:0000313" key="1">
    <source>
        <dbReference type="EMBL" id="MFC4718749.1"/>
    </source>
</evidence>